<dbReference type="AlphaFoldDB" id="A0AAN9KTW0"/>
<dbReference type="EMBL" id="JAYMYQ010000006">
    <property type="protein sequence ID" value="KAK7323800.1"/>
    <property type="molecule type" value="Genomic_DNA"/>
</dbReference>
<evidence type="ECO:0000256" key="1">
    <source>
        <dbReference type="SAM" id="MobiDB-lite"/>
    </source>
</evidence>
<feature type="region of interest" description="Disordered" evidence="1">
    <location>
        <begin position="212"/>
        <end position="243"/>
    </location>
</feature>
<keyword evidence="3" id="KW-1185">Reference proteome</keyword>
<organism evidence="2 3">
    <name type="scientific">Canavalia gladiata</name>
    <name type="common">Sword bean</name>
    <name type="synonym">Dolichos gladiatus</name>
    <dbReference type="NCBI Taxonomy" id="3824"/>
    <lineage>
        <taxon>Eukaryota</taxon>
        <taxon>Viridiplantae</taxon>
        <taxon>Streptophyta</taxon>
        <taxon>Embryophyta</taxon>
        <taxon>Tracheophyta</taxon>
        <taxon>Spermatophyta</taxon>
        <taxon>Magnoliopsida</taxon>
        <taxon>eudicotyledons</taxon>
        <taxon>Gunneridae</taxon>
        <taxon>Pentapetalae</taxon>
        <taxon>rosids</taxon>
        <taxon>fabids</taxon>
        <taxon>Fabales</taxon>
        <taxon>Fabaceae</taxon>
        <taxon>Papilionoideae</taxon>
        <taxon>50 kb inversion clade</taxon>
        <taxon>NPAAA clade</taxon>
        <taxon>indigoferoid/millettioid clade</taxon>
        <taxon>Phaseoleae</taxon>
        <taxon>Canavalia</taxon>
    </lineage>
</organism>
<proteinExistence type="predicted"/>
<sequence length="295" mass="31819">MDGGCPHGSICMAQLGGSVIDARGLCMSSKGLESRAITSWLTWEPLMILVYPADGWSPYSSKSMNPTSSQMIYWGAMYTCVLAWGSFSFAEFAIEESSSKGSILSPGLLHDGEDIRVPIDFPQSRLDSMPHILLLIDSHIFLKSTLDPLHIARSSVHRSRSTNVGSAVYLTRQLGDARMNGTPMSSILRVCSSSACIAYLCKSRVRKDAQRVKGPCASRGRPVKGGRNFKSGRGTEQSLGLRCRSEKVSGGRDKLVKPHEILRVGMKLGKALRAVAVVASDVARNRNVGGSSATP</sequence>
<comment type="caution">
    <text evidence="2">The sequence shown here is derived from an EMBL/GenBank/DDBJ whole genome shotgun (WGS) entry which is preliminary data.</text>
</comment>
<dbReference type="Proteomes" id="UP001367508">
    <property type="component" value="Unassembled WGS sequence"/>
</dbReference>
<protein>
    <submittedName>
        <fullName evidence="2">Uncharacterized protein</fullName>
    </submittedName>
</protein>
<name>A0AAN9KTW0_CANGL</name>
<evidence type="ECO:0000313" key="2">
    <source>
        <dbReference type="EMBL" id="KAK7323800.1"/>
    </source>
</evidence>
<evidence type="ECO:0000313" key="3">
    <source>
        <dbReference type="Proteomes" id="UP001367508"/>
    </source>
</evidence>
<gene>
    <name evidence="2" type="ORF">VNO77_27293</name>
</gene>
<reference evidence="2 3" key="1">
    <citation type="submission" date="2024-01" db="EMBL/GenBank/DDBJ databases">
        <title>The genomes of 5 underutilized Papilionoideae crops provide insights into root nodulation and disease resistanc.</title>
        <authorList>
            <person name="Jiang F."/>
        </authorList>
    </citation>
    <scope>NUCLEOTIDE SEQUENCE [LARGE SCALE GENOMIC DNA]</scope>
    <source>
        <strain evidence="2">LVBAO_FW01</strain>
        <tissue evidence="2">Leaves</tissue>
    </source>
</reference>
<accession>A0AAN9KTW0</accession>